<organism evidence="1 2">
    <name type="scientific">Candidatus Curtissbacteria bacterium GW2011_GWC2_38_9</name>
    <dbReference type="NCBI Taxonomy" id="1618414"/>
    <lineage>
        <taxon>Bacteria</taxon>
        <taxon>Candidatus Curtissiibacteriota</taxon>
    </lineage>
</organism>
<proteinExistence type="predicted"/>
<dbReference type="Proteomes" id="UP000034893">
    <property type="component" value="Unassembled WGS sequence"/>
</dbReference>
<name>A0A0G0L823_9BACT</name>
<gene>
    <name evidence="1" type="ORF">UT12_C0027G0008</name>
</gene>
<dbReference type="EMBL" id="LBVP01000027">
    <property type="protein sequence ID" value="KKQ88143.1"/>
    <property type="molecule type" value="Genomic_DNA"/>
</dbReference>
<sequence length="213" mass="24858">MATDDDKKVELVELTDIVSKEEQAVLEKIIGGSWKKYTRVTMAALGILPWVGSLLGAAATLSSENDQEDTTKLLFLWIKEHEIKLKELGITLNSIFDRFESFGERINQRIESEEYLSLVRKTFKKWDDLLIRIEGKVVRRILESFARVYKDCGGKDEFVLKYGEAVPVRKGKIWFFEHYPPRQSFRLKKYYSDKIESAKKKILIITPYFMPNH</sequence>
<comment type="caution">
    <text evidence="1">The sequence shown here is derived from an EMBL/GenBank/DDBJ whole genome shotgun (WGS) entry which is preliminary data.</text>
</comment>
<dbReference type="AlphaFoldDB" id="A0A0G0L823"/>
<accession>A0A0G0L823</accession>
<evidence type="ECO:0000313" key="2">
    <source>
        <dbReference type="Proteomes" id="UP000034893"/>
    </source>
</evidence>
<evidence type="ECO:0000313" key="1">
    <source>
        <dbReference type="EMBL" id="KKQ88143.1"/>
    </source>
</evidence>
<protein>
    <submittedName>
        <fullName evidence="1">Uncharacterized protein</fullName>
    </submittedName>
</protein>
<reference evidence="1 2" key="1">
    <citation type="journal article" date="2015" name="Nature">
        <title>rRNA introns, odd ribosomes, and small enigmatic genomes across a large radiation of phyla.</title>
        <authorList>
            <person name="Brown C.T."/>
            <person name="Hug L.A."/>
            <person name="Thomas B.C."/>
            <person name="Sharon I."/>
            <person name="Castelle C.J."/>
            <person name="Singh A."/>
            <person name="Wilkins M.J."/>
            <person name="Williams K.H."/>
            <person name="Banfield J.F."/>
        </authorList>
    </citation>
    <scope>NUCLEOTIDE SEQUENCE [LARGE SCALE GENOMIC DNA]</scope>
</reference>